<feature type="domain" description="Myb-like" evidence="7">
    <location>
        <begin position="581"/>
        <end position="632"/>
    </location>
</feature>
<dbReference type="InterPro" id="IPR018253">
    <property type="entry name" value="DnaJ_domain_CS"/>
</dbReference>
<dbReference type="Gene3D" id="1.10.10.60">
    <property type="entry name" value="Homeodomain-like"/>
    <property type="match status" value="2"/>
</dbReference>
<keyword evidence="2" id="KW-0963">Cytoplasm</keyword>
<name>A0A1Y1X046_9FUNG</name>
<feature type="coiled-coil region" evidence="4">
    <location>
        <begin position="422"/>
        <end position="452"/>
    </location>
</feature>
<dbReference type="AlphaFoldDB" id="A0A1Y1X046"/>
<evidence type="ECO:0000259" key="7">
    <source>
        <dbReference type="PROSITE" id="PS50090"/>
    </source>
</evidence>
<evidence type="ECO:0000256" key="4">
    <source>
        <dbReference type="SAM" id="Coils"/>
    </source>
</evidence>
<dbReference type="PANTHER" id="PTHR43999">
    <property type="entry name" value="DNAJ HOMOLOG SUBFAMILY C MEMBER 2"/>
    <property type="match status" value="1"/>
</dbReference>
<dbReference type="PROSITE" id="PS00636">
    <property type="entry name" value="DNAJ_1"/>
    <property type="match status" value="1"/>
</dbReference>
<dbReference type="SUPFAM" id="SSF46565">
    <property type="entry name" value="Chaperone J-domain"/>
    <property type="match status" value="1"/>
</dbReference>
<feature type="region of interest" description="Disordered" evidence="5">
    <location>
        <begin position="536"/>
        <end position="586"/>
    </location>
</feature>
<keyword evidence="4" id="KW-0175">Coiled coil</keyword>
<dbReference type="Pfam" id="PF23082">
    <property type="entry name" value="Myb_DNA-binding_2"/>
    <property type="match status" value="1"/>
</dbReference>
<dbReference type="Proteomes" id="UP000193944">
    <property type="component" value="Unassembled WGS sequence"/>
</dbReference>
<dbReference type="GO" id="GO:0051083">
    <property type="term" value="P:'de novo' cotranslational protein folding"/>
    <property type="evidence" value="ECO:0007669"/>
    <property type="project" value="InterPro"/>
</dbReference>
<dbReference type="InterPro" id="IPR009057">
    <property type="entry name" value="Homeodomain-like_sf"/>
</dbReference>
<dbReference type="Gene3D" id="1.10.287.110">
    <property type="entry name" value="DnaJ domain"/>
    <property type="match status" value="1"/>
</dbReference>
<gene>
    <name evidence="8" type="ORF">BCR32DRAFT_281713</name>
</gene>
<dbReference type="GO" id="GO:0043022">
    <property type="term" value="F:ribosome binding"/>
    <property type="evidence" value="ECO:0007669"/>
    <property type="project" value="InterPro"/>
</dbReference>
<evidence type="ECO:0000256" key="3">
    <source>
        <dbReference type="ARBA" id="ARBA00023186"/>
    </source>
</evidence>
<dbReference type="CDD" id="cd23953">
    <property type="entry name" value="zuotin_NTD"/>
    <property type="match status" value="1"/>
</dbReference>
<evidence type="ECO:0000256" key="1">
    <source>
        <dbReference type="ARBA" id="ARBA00004496"/>
    </source>
</evidence>
<proteinExistence type="predicted"/>
<dbReference type="InterPro" id="IPR036869">
    <property type="entry name" value="J_dom_sf"/>
</dbReference>
<evidence type="ECO:0000313" key="9">
    <source>
        <dbReference type="Proteomes" id="UP000193944"/>
    </source>
</evidence>
<dbReference type="InterPro" id="IPR058871">
    <property type="entry name" value="Zuotin_N"/>
</dbReference>
<dbReference type="InterPro" id="IPR054076">
    <property type="entry name" value="ZUO1-like_ZHD"/>
</dbReference>
<dbReference type="Pfam" id="PF00226">
    <property type="entry name" value="DnaJ"/>
    <property type="match status" value="1"/>
</dbReference>
<dbReference type="PANTHER" id="PTHR43999:SF1">
    <property type="entry name" value="DNAJ HOMOLOG SUBFAMILY C MEMBER 2"/>
    <property type="match status" value="1"/>
</dbReference>
<dbReference type="CDD" id="cd06257">
    <property type="entry name" value="DnaJ"/>
    <property type="match status" value="1"/>
</dbReference>
<dbReference type="GO" id="GO:0005829">
    <property type="term" value="C:cytosol"/>
    <property type="evidence" value="ECO:0007669"/>
    <property type="project" value="TreeGrafter"/>
</dbReference>
<evidence type="ECO:0000256" key="5">
    <source>
        <dbReference type="SAM" id="MobiDB-lite"/>
    </source>
</evidence>
<dbReference type="SMART" id="SM00717">
    <property type="entry name" value="SANT"/>
    <property type="match status" value="2"/>
</dbReference>
<comment type="caution">
    <text evidence="8">The sequence shown here is derived from an EMBL/GenBank/DDBJ whole genome shotgun (WGS) entry which is preliminary data.</text>
</comment>
<feature type="compositionally biased region" description="Basic and acidic residues" evidence="5">
    <location>
        <begin position="277"/>
        <end position="336"/>
    </location>
</feature>
<dbReference type="InterPro" id="IPR001005">
    <property type="entry name" value="SANT/Myb"/>
</dbReference>
<feature type="region of interest" description="Disordered" evidence="5">
    <location>
        <begin position="272"/>
        <end position="353"/>
    </location>
</feature>
<dbReference type="GO" id="GO:0030544">
    <property type="term" value="F:Hsp70 protein binding"/>
    <property type="evidence" value="ECO:0007669"/>
    <property type="project" value="InterPro"/>
</dbReference>
<accession>A0A1Y1X046</accession>
<feature type="domain" description="Myb-like" evidence="7">
    <location>
        <begin position="447"/>
        <end position="504"/>
    </location>
</feature>
<organism evidence="8 9">
    <name type="scientific">Anaeromyces robustus</name>
    <dbReference type="NCBI Taxonomy" id="1754192"/>
    <lineage>
        <taxon>Eukaryota</taxon>
        <taxon>Fungi</taxon>
        <taxon>Fungi incertae sedis</taxon>
        <taxon>Chytridiomycota</taxon>
        <taxon>Chytridiomycota incertae sedis</taxon>
        <taxon>Neocallimastigomycetes</taxon>
        <taxon>Neocallimastigales</taxon>
        <taxon>Neocallimastigaceae</taxon>
        <taxon>Anaeromyces</taxon>
    </lineage>
</organism>
<dbReference type="Pfam" id="PF16717">
    <property type="entry name" value="RAC_head"/>
    <property type="match status" value="1"/>
</dbReference>
<dbReference type="InterPro" id="IPR044634">
    <property type="entry name" value="Zuotin/DnaJC2"/>
</dbReference>
<feature type="compositionally biased region" description="Basic residues" evidence="5">
    <location>
        <begin position="337"/>
        <end position="353"/>
    </location>
</feature>
<dbReference type="InterPro" id="IPR042569">
    <property type="entry name" value="RAC_head_sf"/>
</dbReference>
<dbReference type="Pfam" id="PF21884">
    <property type="entry name" value="ZUO1-like_ZHD"/>
    <property type="match status" value="1"/>
</dbReference>
<evidence type="ECO:0000256" key="2">
    <source>
        <dbReference type="ARBA" id="ARBA00022490"/>
    </source>
</evidence>
<dbReference type="STRING" id="1754192.A0A1Y1X046"/>
<dbReference type="InterPro" id="IPR001623">
    <property type="entry name" value="DnaJ_domain"/>
</dbReference>
<feature type="region of interest" description="Disordered" evidence="5">
    <location>
        <begin position="486"/>
        <end position="523"/>
    </location>
</feature>
<dbReference type="Gene3D" id="1.10.8.840">
    <property type="entry name" value="Ribosome-associated complex head domain"/>
    <property type="match status" value="1"/>
</dbReference>
<dbReference type="GO" id="GO:0006450">
    <property type="term" value="P:regulation of translational fidelity"/>
    <property type="evidence" value="ECO:0007669"/>
    <property type="project" value="InterPro"/>
</dbReference>
<dbReference type="CDD" id="cd00167">
    <property type="entry name" value="SANT"/>
    <property type="match status" value="2"/>
</dbReference>
<evidence type="ECO:0000313" key="8">
    <source>
        <dbReference type="EMBL" id="ORX79062.1"/>
    </source>
</evidence>
<feature type="compositionally biased region" description="Basic and acidic residues" evidence="5">
    <location>
        <begin position="505"/>
        <end position="517"/>
    </location>
</feature>
<feature type="compositionally biased region" description="Low complexity" evidence="5">
    <location>
        <begin position="555"/>
        <end position="569"/>
    </location>
</feature>
<dbReference type="EMBL" id="MCFG01000188">
    <property type="protein sequence ID" value="ORX79062.1"/>
    <property type="molecule type" value="Genomic_DNA"/>
</dbReference>
<dbReference type="Pfam" id="PF26185">
    <property type="entry name" value="Zuotin_N"/>
    <property type="match status" value="1"/>
</dbReference>
<dbReference type="SMART" id="SM00271">
    <property type="entry name" value="DnaJ"/>
    <property type="match status" value="1"/>
</dbReference>
<keyword evidence="3" id="KW-0143">Chaperone</keyword>
<comment type="subcellular location">
    <subcellularLocation>
        <location evidence="1">Cytoplasm</location>
    </subcellularLocation>
</comment>
<dbReference type="SUPFAM" id="SSF46689">
    <property type="entry name" value="Homeodomain-like"/>
    <property type="match status" value="2"/>
</dbReference>
<evidence type="ECO:0000259" key="6">
    <source>
        <dbReference type="PROSITE" id="PS50076"/>
    </source>
</evidence>
<dbReference type="OrthoDB" id="1690618at2759"/>
<dbReference type="PROSITE" id="PS50076">
    <property type="entry name" value="DNAJ_2"/>
    <property type="match status" value="1"/>
</dbReference>
<sequence>MVLSITLPSLPKDWDNDKSYVLIDKITGIEEQNVQPVGESLFGYIRRKKHNRTYSEDQQIESVLKETVEETDDIESEEESEILYTLDPKNWKEQDHYLVLGLSNLRYKATEEQVKKAYRKKVLKHHPDKKASAGNTNDDNFFKCIQKAWEVLSDPIRRRQFDSVDPTFDEYVPDKCDPEDFYEEFGSVFENNARFSTITPVPSLGDENTPRQEVEEFYRFWYNFDSWRSFEYKDEEEKEGFENRMDKRYYDKKNKAARAKLKKEDNQRITKLVDNASKSDPRLKKFKNDDRLAKEAKKKEREEAKRLAEEEERKKEEAKRLEEEKQKEKERELLNKEKKKRDQQKKLIKKEKKNVRNLLKESNYVMGDKEPTIDEIDTQITKIERVMDNMSLEDLTDFSKQFEEKIKTNVKQASDYLDELYNVEVEKEKQKLKEMAQKEQKIKEENKKKTKKLPWSAKETATLINAIKLYPGGATNRWEKIAAYVNDHGGEDDEDEKTRKKRLRRPEDVIKMAREIQKSGSTDSIEEINRIKLQSINNRANSIEIKDAPTQRYDSPISSIPSSGKSSPSNTPNTAKAPPLPWTAEQQKLLEGALRQYPAAKFKANPAERWELIAKAVGRTKRDVKLRVKELAEMVKRKKQ</sequence>
<reference evidence="8 9" key="1">
    <citation type="submission" date="2016-08" db="EMBL/GenBank/DDBJ databases">
        <title>A Parts List for Fungal Cellulosomes Revealed by Comparative Genomics.</title>
        <authorList>
            <consortium name="DOE Joint Genome Institute"/>
            <person name="Haitjema C.H."/>
            <person name="Gilmore S.P."/>
            <person name="Henske J.K."/>
            <person name="Solomon K.V."/>
            <person name="De Groot R."/>
            <person name="Kuo A."/>
            <person name="Mondo S.J."/>
            <person name="Salamov A.A."/>
            <person name="Labutti K."/>
            <person name="Zhao Z."/>
            <person name="Chiniquy J."/>
            <person name="Barry K."/>
            <person name="Brewer H.M."/>
            <person name="Purvine S.O."/>
            <person name="Wright A.T."/>
            <person name="Boxma B."/>
            <person name="Van Alen T."/>
            <person name="Hackstein J.H."/>
            <person name="Baker S.E."/>
            <person name="Grigoriev I.V."/>
            <person name="O'Malley M.A."/>
        </authorList>
    </citation>
    <scope>NUCLEOTIDE SEQUENCE [LARGE SCALE GENOMIC DNA]</scope>
    <source>
        <strain evidence="8 9">S4</strain>
    </source>
</reference>
<feature type="domain" description="J" evidence="6">
    <location>
        <begin position="95"/>
        <end position="165"/>
    </location>
</feature>
<dbReference type="InterPro" id="IPR032003">
    <property type="entry name" value="RAC_head"/>
</dbReference>
<dbReference type="PRINTS" id="PR00625">
    <property type="entry name" value="JDOMAIN"/>
</dbReference>
<reference evidence="8 9" key="2">
    <citation type="submission" date="2016-08" db="EMBL/GenBank/DDBJ databases">
        <title>Pervasive Adenine N6-methylation of Active Genes in Fungi.</title>
        <authorList>
            <consortium name="DOE Joint Genome Institute"/>
            <person name="Mondo S.J."/>
            <person name="Dannebaum R.O."/>
            <person name="Kuo R.C."/>
            <person name="Labutti K."/>
            <person name="Haridas S."/>
            <person name="Kuo A."/>
            <person name="Salamov A."/>
            <person name="Ahrendt S.R."/>
            <person name="Lipzen A."/>
            <person name="Sullivan W."/>
            <person name="Andreopoulos W.B."/>
            <person name="Clum A."/>
            <person name="Lindquist E."/>
            <person name="Daum C."/>
            <person name="Ramamoorthy G.K."/>
            <person name="Gryganskyi A."/>
            <person name="Culley D."/>
            <person name="Magnuson J.K."/>
            <person name="James T.Y."/>
            <person name="O'Malley M.A."/>
            <person name="Stajich J.E."/>
            <person name="Spatafora J.W."/>
            <person name="Visel A."/>
            <person name="Grigoriev I.V."/>
        </authorList>
    </citation>
    <scope>NUCLEOTIDE SEQUENCE [LARGE SCALE GENOMIC DNA]</scope>
    <source>
        <strain evidence="8 9">S4</strain>
    </source>
</reference>
<protein>
    <submittedName>
        <fullName evidence="8">DnaJ-domain-containing protein</fullName>
    </submittedName>
</protein>
<dbReference type="PROSITE" id="PS50090">
    <property type="entry name" value="MYB_LIKE"/>
    <property type="match status" value="2"/>
</dbReference>
<keyword evidence="9" id="KW-1185">Reference proteome</keyword>